<evidence type="ECO:0000313" key="5">
    <source>
        <dbReference type="EMBL" id="CAE7077521.1"/>
    </source>
</evidence>
<dbReference type="InterPro" id="IPR011009">
    <property type="entry name" value="Kinase-like_dom_sf"/>
</dbReference>
<name>A0A8H3DRN2_9AGAM</name>
<dbReference type="Proteomes" id="UP000663827">
    <property type="component" value="Unassembled WGS sequence"/>
</dbReference>
<organism evidence="5 6">
    <name type="scientific">Rhizoctonia solani</name>
    <dbReference type="NCBI Taxonomy" id="456999"/>
    <lineage>
        <taxon>Eukaryota</taxon>
        <taxon>Fungi</taxon>
        <taxon>Dikarya</taxon>
        <taxon>Basidiomycota</taxon>
        <taxon>Agaricomycotina</taxon>
        <taxon>Agaricomycetes</taxon>
        <taxon>Cantharellales</taxon>
        <taxon>Ceratobasidiaceae</taxon>
        <taxon>Rhizoctonia</taxon>
    </lineage>
</organism>
<dbReference type="Gene3D" id="1.10.510.10">
    <property type="entry name" value="Transferase(Phosphotransferase) domain 1"/>
    <property type="match status" value="1"/>
</dbReference>
<feature type="repeat" description="WD" evidence="3">
    <location>
        <begin position="195"/>
        <end position="229"/>
    </location>
</feature>
<dbReference type="PROSITE" id="PS50082">
    <property type="entry name" value="WD_REPEATS_2"/>
    <property type="match status" value="6"/>
</dbReference>
<dbReference type="PROSITE" id="PS00678">
    <property type="entry name" value="WD_REPEATS_1"/>
    <property type="match status" value="3"/>
</dbReference>
<feature type="repeat" description="WD" evidence="3">
    <location>
        <begin position="238"/>
        <end position="279"/>
    </location>
</feature>
<dbReference type="PANTHER" id="PTHR19879:SF9">
    <property type="entry name" value="TRANSCRIPTION INITIATION FACTOR TFIID SUBUNIT 5"/>
    <property type="match status" value="1"/>
</dbReference>
<accession>A0A8H3DRN2</accession>
<dbReference type="PANTHER" id="PTHR19879">
    <property type="entry name" value="TRANSCRIPTION INITIATION FACTOR TFIID"/>
    <property type="match status" value="1"/>
</dbReference>
<comment type="caution">
    <text evidence="5">The sequence shown here is derived from an EMBL/GenBank/DDBJ whole genome shotgun (WGS) entry which is preliminary data.</text>
</comment>
<evidence type="ECO:0000259" key="4">
    <source>
        <dbReference type="PROSITE" id="PS50011"/>
    </source>
</evidence>
<dbReference type="InterPro" id="IPR020472">
    <property type="entry name" value="WD40_PAC1"/>
</dbReference>
<proteinExistence type="predicted"/>
<keyword evidence="1 3" id="KW-0853">WD repeat</keyword>
<dbReference type="PROSITE" id="PS50011">
    <property type="entry name" value="PROTEIN_KINASE_DOM"/>
    <property type="match status" value="1"/>
</dbReference>
<dbReference type="PRINTS" id="PR00320">
    <property type="entry name" value="GPROTEINBRPT"/>
</dbReference>
<feature type="domain" description="Protein kinase" evidence="4">
    <location>
        <begin position="401"/>
        <end position="683"/>
    </location>
</feature>
<sequence>MSTRQPDDGRELFNAPTHQSLSYIRYICCRSNTAKDTKRQDRDVWGEWWYCRHRANKYLPEGHADVVWSVAFSPDGKSVASGSRDKTVRAWSAHSSSSIGEPLRGHSRGVDSVSYSPLGNLIASGSMDKTIRLWDANTGQQSGVPLKGGRSFSCVAFSPNAKLIASGYGGLSVDPTAFTVQLWNVQWRKPASNPFKGHTRDVYSVSFSSDGTRLVSGSYDKTIRVWDVEREVTIVGPLEGYTSAMRSAALSPDDAQIVSCSDGRAIQLWDARNGGSIGEPYEGHTGWVESVAFSPCGTYVASGGADNTVRLWDARTGRQVDQFKEHTYIVTSVAFSPCGQYIASGSYDHKVIVRKVLGDEPYLDDDSARGMVTSHMSITQIFECLRRAGCADLSFQMDSRQDNAMIASGGGFGDIWKGKLHNGTNVAIKAWRTDAFEPCGYKTLKRAARELYLWSRMDHPHIHRLQGVILFRDQYLGMVSEWMDNGNLHQYLRQYPNADRYQLCTHIASGLEYMHTRNTVHGDVKAVNVLVSRDGIARISDFDSSILSEANSGLVFSVSSSNARPATMRWAAPELLSEQAETKTTESDMYALGMTMLVNSSLKLGFHSLTVHVQEIFTGSVPFPERKDVSVILAVIGGAVPTRPPQLGVDGKGSMMWHLMSLCWDRNASERPSAAQVVNALVFHICGA</sequence>
<dbReference type="PROSITE" id="PS50294">
    <property type="entry name" value="WD_REPEATS_REGION"/>
    <property type="match status" value="5"/>
</dbReference>
<evidence type="ECO:0000313" key="6">
    <source>
        <dbReference type="Proteomes" id="UP000663827"/>
    </source>
</evidence>
<dbReference type="Pfam" id="PF00400">
    <property type="entry name" value="WD40"/>
    <property type="match status" value="6"/>
</dbReference>
<dbReference type="SUPFAM" id="SSF56112">
    <property type="entry name" value="Protein kinase-like (PK-like)"/>
    <property type="match status" value="1"/>
</dbReference>
<dbReference type="SMART" id="SM00220">
    <property type="entry name" value="S_TKc"/>
    <property type="match status" value="1"/>
</dbReference>
<feature type="repeat" description="WD" evidence="3">
    <location>
        <begin position="323"/>
        <end position="353"/>
    </location>
</feature>
<gene>
    <name evidence="5" type="ORF">RDB_LOCUS21004</name>
</gene>
<dbReference type="SUPFAM" id="SSF50978">
    <property type="entry name" value="WD40 repeat-like"/>
    <property type="match status" value="1"/>
</dbReference>
<dbReference type="Pfam" id="PF07714">
    <property type="entry name" value="PK_Tyr_Ser-Thr"/>
    <property type="match status" value="1"/>
</dbReference>
<dbReference type="EMBL" id="CAJNJQ010000425">
    <property type="protein sequence ID" value="CAE7077521.1"/>
    <property type="molecule type" value="Genomic_DNA"/>
</dbReference>
<feature type="repeat" description="WD" evidence="3">
    <location>
        <begin position="103"/>
        <end position="144"/>
    </location>
</feature>
<dbReference type="InterPro" id="IPR000719">
    <property type="entry name" value="Prot_kinase_dom"/>
</dbReference>
<dbReference type="SMART" id="SM00320">
    <property type="entry name" value="WD40"/>
    <property type="match status" value="7"/>
</dbReference>
<protein>
    <recommendedName>
        <fullName evidence="4">Protein kinase domain-containing protein</fullName>
    </recommendedName>
</protein>
<dbReference type="Gene3D" id="2.130.10.10">
    <property type="entry name" value="YVTN repeat-like/Quinoprotein amine dehydrogenase"/>
    <property type="match status" value="3"/>
</dbReference>
<dbReference type="CDD" id="cd00200">
    <property type="entry name" value="WD40"/>
    <property type="match status" value="1"/>
</dbReference>
<dbReference type="InterPro" id="IPR015943">
    <property type="entry name" value="WD40/YVTN_repeat-like_dom_sf"/>
</dbReference>
<feature type="repeat" description="WD" evidence="3">
    <location>
        <begin position="60"/>
        <end position="101"/>
    </location>
</feature>
<dbReference type="InterPro" id="IPR001680">
    <property type="entry name" value="WD40_rpt"/>
</dbReference>
<dbReference type="InterPro" id="IPR019775">
    <property type="entry name" value="WD40_repeat_CS"/>
</dbReference>
<dbReference type="InterPro" id="IPR036322">
    <property type="entry name" value="WD40_repeat_dom_sf"/>
</dbReference>
<dbReference type="GO" id="GO:0004672">
    <property type="term" value="F:protein kinase activity"/>
    <property type="evidence" value="ECO:0007669"/>
    <property type="project" value="InterPro"/>
</dbReference>
<feature type="repeat" description="WD" evidence="3">
    <location>
        <begin position="281"/>
        <end position="322"/>
    </location>
</feature>
<evidence type="ECO:0000256" key="2">
    <source>
        <dbReference type="ARBA" id="ARBA00022737"/>
    </source>
</evidence>
<evidence type="ECO:0000256" key="3">
    <source>
        <dbReference type="PROSITE-ProRule" id="PRU00221"/>
    </source>
</evidence>
<dbReference type="InterPro" id="IPR001245">
    <property type="entry name" value="Ser-Thr/Tyr_kinase_cat_dom"/>
</dbReference>
<evidence type="ECO:0000256" key="1">
    <source>
        <dbReference type="ARBA" id="ARBA00022574"/>
    </source>
</evidence>
<dbReference type="AlphaFoldDB" id="A0A8H3DRN2"/>
<keyword evidence="2" id="KW-0677">Repeat</keyword>
<dbReference type="GO" id="GO:0005524">
    <property type="term" value="F:ATP binding"/>
    <property type="evidence" value="ECO:0007669"/>
    <property type="project" value="InterPro"/>
</dbReference>
<reference evidence="5" key="1">
    <citation type="submission" date="2021-01" db="EMBL/GenBank/DDBJ databases">
        <authorList>
            <person name="Kaushik A."/>
        </authorList>
    </citation>
    <scope>NUCLEOTIDE SEQUENCE</scope>
    <source>
        <strain evidence="5">AG5</strain>
    </source>
</reference>